<organism evidence="2 3">
    <name type="scientific">Actinokineospora cianjurensis</name>
    <dbReference type="NCBI Taxonomy" id="585224"/>
    <lineage>
        <taxon>Bacteria</taxon>
        <taxon>Bacillati</taxon>
        <taxon>Actinomycetota</taxon>
        <taxon>Actinomycetes</taxon>
        <taxon>Pseudonocardiales</taxon>
        <taxon>Pseudonocardiaceae</taxon>
        <taxon>Actinokineospora</taxon>
    </lineage>
</organism>
<accession>A0A421BAI7</accession>
<keyword evidence="1" id="KW-1133">Transmembrane helix</keyword>
<evidence type="ECO:0000313" key="2">
    <source>
        <dbReference type="EMBL" id="RLK61337.1"/>
    </source>
</evidence>
<feature type="transmembrane region" description="Helical" evidence="1">
    <location>
        <begin position="102"/>
        <end position="121"/>
    </location>
</feature>
<evidence type="ECO:0000256" key="1">
    <source>
        <dbReference type="SAM" id="Phobius"/>
    </source>
</evidence>
<protein>
    <recommendedName>
        <fullName evidence="4">Signal transduction histidine kinase</fullName>
    </recommendedName>
</protein>
<evidence type="ECO:0000313" key="3">
    <source>
        <dbReference type="Proteomes" id="UP000282454"/>
    </source>
</evidence>
<feature type="transmembrane region" description="Helical" evidence="1">
    <location>
        <begin position="77"/>
        <end position="95"/>
    </location>
</feature>
<dbReference type="RefSeq" id="WP_170224174.1">
    <property type="nucleotide sequence ID" value="NZ_RCDD01000001.1"/>
</dbReference>
<keyword evidence="1" id="KW-0472">Membrane</keyword>
<feature type="transmembrane region" description="Helical" evidence="1">
    <location>
        <begin position="127"/>
        <end position="145"/>
    </location>
</feature>
<feature type="transmembrane region" description="Helical" evidence="1">
    <location>
        <begin position="39"/>
        <end position="57"/>
    </location>
</feature>
<gene>
    <name evidence="2" type="ORF">CLV68_1874</name>
</gene>
<comment type="caution">
    <text evidence="2">The sequence shown here is derived from an EMBL/GenBank/DDBJ whole genome shotgun (WGS) entry which is preliminary data.</text>
</comment>
<feature type="transmembrane region" description="Helical" evidence="1">
    <location>
        <begin position="152"/>
        <end position="170"/>
    </location>
</feature>
<dbReference type="AlphaFoldDB" id="A0A421BAI7"/>
<name>A0A421BAI7_9PSEU</name>
<keyword evidence="3" id="KW-1185">Reference proteome</keyword>
<dbReference type="EMBL" id="RCDD01000001">
    <property type="protein sequence ID" value="RLK61337.1"/>
    <property type="molecule type" value="Genomic_DNA"/>
</dbReference>
<evidence type="ECO:0008006" key="4">
    <source>
        <dbReference type="Google" id="ProtNLM"/>
    </source>
</evidence>
<proteinExistence type="predicted"/>
<feature type="transmembrane region" description="Helical" evidence="1">
    <location>
        <begin position="182"/>
        <end position="202"/>
    </location>
</feature>
<reference evidence="2 3" key="1">
    <citation type="submission" date="2018-10" db="EMBL/GenBank/DDBJ databases">
        <title>Genomic Encyclopedia of Archaeal and Bacterial Type Strains, Phase II (KMG-II): from individual species to whole genera.</title>
        <authorList>
            <person name="Goeker M."/>
        </authorList>
    </citation>
    <scope>NUCLEOTIDE SEQUENCE [LARGE SCALE GENOMIC DNA]</scope>
    <source>
        <strain evidence="2 3">DSM 45657</strain>
    </source>
</reference>
<sequence>MSALSGHIRGSDAWSASPESSTRDVAMSADPSVVVAERYARGATVAAVVIAAFWHLGYDLAATATNWGVYSRQWAAAAGWVLYLVVGGVAATVLLRGGSRRVAWLAGVGTLGVDVLLLVAAPGAVVLPANWAWGSVGWVAVIAFWRHRAAHLVAFLVADTAILVVGMVVLDVGSSEQVSRAIMVLLGAFTLQLGYSLGAHGLHAAAQWAARSSAARTAATAHRAAAEAVAADRAVRYQELHRVTATLLAELVAGADPADPTVRRRAAAGAARLRRLMAETDDVPDSLLHELRAGADVAERRGVQVSLSVVGAVPDLPVDIRRALTEAPVVGLSAARSTARVTVVASSTDVTVAVVADAPDVHPTTPTGVTLTQDHDGTELWLQTRWSTA</sequence>
<dbReference type="Proteomes" id="UP000282454">
    <property type="component" value="Unassembled WGS sequence"/>
</dbReference>
<keyword evidence="1" id="KW-0812">Transmembrane</keyword>